<proteinExistence type="predicted"/>
<accession>A0A8S5NTN5</accession>
<reference evidence="1" key="1">
    <citation type="journal article" date="2021" name="Proc. Natl. Acad. Sci. U.S.A.">
        <title>A Catalog of Tens of Thousands of Viruses from Human Metagenomes Reveals Hidden Associations with Chronic Diseases.</title>
        <authorList>
            <person name="Tisza M.J."/>
            <person name="Buck C.B."/>
        </authorList>
    </citation>
    <scope>NUCLEOTIDE SEQUENCE</scope>
    <source>
        <strain evidence="1">Ct0jG3</strain>
    </source>
</reference>
<sequence>MDMKGWGRKAPALFHAHNTSRGRARYFHTLMGVHLFENEEVGHAEAEREARHRQG</sequence>
<dbReference type="EMBL" id="BK015244">
    <property type="protein sequence ID" value="DAD97568.1"/>
    <property type="molecule type" value="Genomic_DNA"/>
</dbReference>
<evidence type="ECO:0000313" key="1">
    <source>
        <dbReference type="EMBL" id="DAD97568.1"/>
    </source>
</evidence>
<name>A0A8S5NTN5_9CAUD</name>
<protein>
    <submittedName>
        <fullName evidence="1">Uncharacterized protein</fullName>
    </submittedName>
</protein>
<organism evidence="1">
    <name type="scientific">Caudovirales sp. ct0jG3</name>
    <dbReference type="NCBI Taxonomy" id="2825756"/>
    <lineage>
        <taxon>Viruses</taxon>
        <taxon>Duplodnaviria</taxon>
        <taxon>Heunggongvirae</taxon>
        <taxon>Uroviricota</taxon>
        <taxon>Caudoviricetes</taxon>
    </lineage>
</organism>